<evidence type="ECO:0000256" key="3">
    <source>
        <dbReference type="ARBA" id="ARBA00022723"/>
    </source>
</evidence>
<dbReference type="GO" id="GO:0005524">
    <property type="term" value="F:ATP binding"/>
    <property type="evidence" value="ECO:0007669"/>
    <property type="project" value="UniProtKB-KW"/>
</dbReference>
<dbReference type="Pfam" id="PF02503">
    <property type="entry name" value="PP_kinase"/>
    <property type="match status" value="1"/>
</dbReference>
<dbReference type="InterPro" id="IPR025200">
    <property type="entry name" value="PPK_C_dom2"/>
</dbReference>
<evidence type="ECO:0000256" key="8">
    <source>
        <dbReference type="HAMAP-Rule" id="MF_00347"/>
    </source>
</evidence>
<dbReference type="NCBIfam" id="NF003919">
    <property type="entry name" value="PRK05443.1-4"/>
    <property type="match status" value="1"/>
</dbReference>
<dbReference type="NCBIfam" id="NF003918">
    <property type="entry name" value="PRK05443.1-2"/>
    <property type="match status" value="1"/>
</dbReference>
<keyword evidence="1 8" id="KW-0597">Phosphoprotein</keyword>
<dbReference type="Pfam" id="PF13090">
    <property type="entry name" value="PP_kinase_C"/>
    <property type="match status" value="1"/>
</dbReference>
<feature type="binding site" evidence="8">
    <location>
        <position position="392"/>
    </location>
    <ligand>
        <name>Mg(2+)</name>
        <dbReference type="ChEBI" id="CHEBI:18420"/>
    </ligand>
</feature>
<protein>
    <recommendedName>
        <fullName evidence="8 9">Polyphosphate kinase</fullName>
        <ecNumber evidence="8 9">2.7.4.1</ecNumber>
    </recommendedName>
    <alternativeName>
        <fullName evidence="8">ATP-polyphosphate phosphotransferase</fullName>
    </alternativeName>
    <alternativeName>
        <fullName evidence="8">Polyphosphoric acid kinase</fullName>
    </alternativeName>
</protein>
<dbReference type="HAMAP" id="MF_00347">
    <property type="entry name" value="Polyphosphate_kinase"/>
    <property type="match status" value="1"/>
</dbReference>
<feature type="domain" description="Polyphosphate kinase N-terminal" evidence="12">
    <location>
        <begin position="28"/>
        <end position="132"/>
    </location>
</feature>
<dbReference type="PANTHER" id="PTHR30218">
    <property type="entry name" value="POLYPHOSPHATE KINASE"/>
    <property type="match status" value="1"/>
</dbReference>
<dbReference type="CDD" id="cd09168">
    <property type="entry name" value="PLDc_PaPPK1_C2_like"/>
    <property type="match status" value="1"/>
</dbReference>
<comment type="similarity">
    <text evidence="8 9">Belongs to the polyphosphate kinase 1 (PPK1) family.</text>
</comment>
<evidence type="ECO:0000259" key="11">
    <source>
        <dbReference type="Pfam" id="PF02503"/>
    </source>
</evidence>
<proteinExistence type="inferred from homology"/>
<comment type="cofactor">
    <cofactor evidence="8">
        <name>Mg(2+)</name>
        <dbReference type="ChEBI" id="CHEBI:18420"/>
    </cofactor>
</comment>
<comment type="function">
    <text evidence="8 9">Catalyzes the reversible transfer of the terminal phosphate of ATP to form a long-chain polyphosphate (polyP).</text>
</comment>
<accession>A0A370L1T8</accession>
<dbReference type="GO" id="GO:0046872">
    <property type="term" value="F:metal ion binding"/>
    <property type="evidence" value="ECO:0007669"/>
    <property type="project" value="UniProtKB-KW"/>
</dbReference>
<evidence type="ECO:0000256" key="7">
    <source>
        <dbReference type="ARBA" id="ARBA00022842"/>
    </source>
</evidence>
<evidence type="ECO:0000256" key="5">
    <source>
        <dbReference type="ARBA" id="ARBA00022777"/>
    </source>
</evidence>
<feature type="active site" description="Phosphohistidine intermediate" evidence="8">
    <location>
        <position position="452"/>
    </location>
</feature>
<feature type="binding site" evidence="8">
    <location>
        <position position="609"/>
    </location>
    <ligand>
        <name>ATP</name>
        <dbReference type="ChEBI" id="CHEBI:30616"/>
    </ligand>
</feature>
<dbReference type="Gene3D" id="3.30.870.10">
    <property type="entry name" value="Endonuclease Chain A"/>
    <property type="match status" value="2"/>
</dbReference>
<dbReference type="InterPro" id="IPR024953">
    <property type="entry name" value="PP_kinase_middle"/>
</dbReference>
<dbReference type="PIRSF" id="PIRSF015589">
    <property type="entry name" value="PP_kinase"/>
    <property type="match status" value="1"/>
</dbReference>
<dbReference type="NCBIfam" id="NF003917">
    <property type="entry name" value="PRK05443.1-1"/>
    <property type="match status" value="1"/>
</dbReference>
<evidence type="ECO:0000256" key="1">
    <source>
        <dbReference type="ARBA" id="ARBA00022553"/>
    </source>
</evidence>
<keyword evidence="16" id="KW-1185">Reference proteome</keyword>
<organism evidence="15 16">
    <name type="scientific">Bosea caraganae</name>
    <dbReference type="NCBI Taxonomy" id="2763117"/>
    <lineage>
        <taxon>Bacteria</taxon>
        <taxon>Pseudomonadati</taxon>
        <taxon>Pseudomonadota</taxon>
        <taxon>Alphaproteobacteria</taxon>
        <taxon>Hyphomicrobiales</taxon>
        <taxon>Boseaceae</taxon>
        <taxon>Bosea</taxon>
    </lineage>
</organism>
<feature type="domain" description="Polyphosphate kinase C-terminal" evidence="14">
    <location>
        <begin position="349"/>
        <end position="513"/>
    </location>
</feature>
<keyword evidence="2 8" id="KW-0808">Transferase</keyword>
<dbReference type="RefSeq" id="WP_114831293.1">
    <property type="nucleotide sequence ID" value="NZ_QQTO01000033.1"/>
</dbReference>
<dbReference type="InterPro" id="IPR036832">
    <property type="entry name" value="PPK_N_dom_sf"/>
</dbReference>
<dbReference type="OrthoDB" id="9761456at2"/>
<evidence type="ECO:0000259" key="14">
    <source>
        <dbReference type="Pfam" id="PF17941"/>
    </source>
</evidence>
<feature type="binding site" evidence="8">
    <location>
        <position position="66"/>
    </location>
    <ligand>
        <name>ATP</name>
        <dbReference type="ChEBI" id="CHEBI:30616"/>
    </ligand>
</feature>
<comment type="caution">
    <text evidence="15">The sequence shown here is derived from an EMBL/GenBank/DDBJ whole genome shotgun (WGS) entry which is preliminary data.</text>
</comment>
<keyword evidence="6 8" id="KW-0067">ATP-binding</keyword>
<keyword evidence="5 8" id="KW-0418">Kinase</keyword>
<evidence type="ECO:0000313" key="16">
    <source>
        <dbReference type="Proteomes" id="UP000255207"/>
    </source>
</evidence>
<evidence type="ECO:0000256" key="2">
    <source>
        <dbReference type="ARBA" id="ARBA00022679"/>
    </source>
</evidence>
<feature type="domain" description="Polyphosphate kinase middle" evidence="11">
    <location>
        <begin position="141"/>
        <end position="321"/>
    </location>
</feature>
<feature type="binding site" evidence="8">
    <location>
        <position position="581"/>
    </location>
    <ligand>
        <name>ATP</name>
        <dbReference type="ChEBI" id="CHEBI:30616"/>
    </ligand>
</feature>
<dbReference type="NCBIfam" id="NF003921">
    <property type="entry name" value="PRK05443.2-2"/>
    <property type="match status" value="1"/>
</dbReference>
<dbReference type="PANTHER" id="PTHR30218:SF0">
    <property type="entry name" value="POLYPHOSPHATE KINASE"/>
    <property type="match status" value="1"/>
</dbReference>
<feature type="binding site" evidence="8">
    <location>
        <position position="422"/>
    </location>
    <ligand>
        <name>Mg(2+)</name>
        <dbReference type="ChEBI" id="CHEBI:18420"/>
    </ligand>
</feature>
<dbReference type="CDD" id="cd09165">
    <property type="entry name" value="PLDc_PaPPK1_C1_like"/>
    <property type="match status" value="1"/>
</dbReference>
<dbReference type="Proteomes" id="UP000255207">
    <property type="component" value="Unassembled WGS sequence"/>
</dbReference>
<evidence type="ECO:0000256" key="10">
    <source>
        <dbReference type="SAM" id="MobiDB-lite"/>
    </source>
</evidence>
<name>A0A370L1T8_9HYPH</name>
<feature type="domain" description="Polyphosphate kinase C-terminal" evidence="13">
    <location>
        <begin position="521"/>
        <end position="694"/>
    </location>
</feature>
<gene>
    <name evidence="8" type="primary">ppk</name>
    <name evidence="15" type="ORF">DWE98_21010</name>
</gene>
<evidence type="ECO:0000313" key="15">
    <source>
        <dbReference type="EMBL" id="RDJ21545.1"/>
    </source>
</evidence>
<dbReference type="SUPFAM" id="SSF56024">
    <property type="entry name" value="Phospholipase D/nuclease"/>
    <property type="match status" value="2"/>
</dbReference>
<comment type="PTM">
    <text evidence="8 9">An intermediate of this reaction is the autophosphorylated ppk in which a phosphate is covalently linked to a histidine residue through a N-P bond.</text>
</comment>
<dbReference type="GO" id="GO:0006799">
    <property type="term" value="P:polyphosphate biosynthetic process"/>
    <property type="evidence" value="ECO:0007669"/>
    <property type="project" value="UniProtKB-UniRule"/>
</dbReference>
<reference evidence="16" key="1">
    <citation type="submission" date="2018-07" db="EMBL/GenBank/DDBJ databases">
        <authorList>
            <person name="Safronova V.I."/>
            <person name="Chirak E.R."/>
            <person name="Sazanova A.L."/>
        </authorList>
    </citation>
    <scope>NUCLEOTIDE SEQUENCE [LARGE SCALE GENOMIC DNA]</scope>
    <source>
        <strain evidence="16">RCAM04685</strain>
    </source>
</reference>
<keyword evidence="7 8" id="KW-0460">Magnesium</keyword>
<evidence type="ECO:0000256" key="9">
    <source>
        <dbReference type="RuleBase" id="RU003800"/>
    </source>
</evidence>
<dbReference type="Gene3D" id="1.20.58.310">
    <property type="entry name" value="Polyphosphate kinase N-terminal domain"/>
    <property type="match status" value="1"/>
</dbReference>
<dbReference type="GO" id="GO:0008976">
    <property type="term" value="F:polyphosphate kinase activity"/>
    <property type="evidence" value="ECO:0007669"/>
    <property type="project" value="UniProtKB-UniRule"/>
</dbReference>
<dbReference type="Pfam" id="PF17941">
    <property type="entry name" value="PP_kinase_C_1"/>
    <property type="match status" value="1"/>
</dbReference>
<dbReference type="AlphaFoldDB" id="A0A370L1T8"/>
<evidence type="ECO:0000259" key="13">
    <source>
        <dbReference type="Pfam" id="PF13090"/>
    </source>
</evidence>
<keyword evidence="3 8" id="KW-0479">Metal-binding</keyword>
<dbReference type="NCBIfam" id="TIGR03705">
    <property type="entry name" value="poly_P_kin"/>
    <property type="match status" value="1"/>
</dbReference>
<dbReference type="InterPro" id="IPR041108">
    <property type="entry name" value="PP_kinase_C_1"/>
</dbReference>
<feature type="compositionally biased region" description="Low complexity" evidence="10">
    <location>
        <begin position="706"/>
        <end position="721"/>
    </location>
</feature>
<dbReference type="EMBL" id="QQTP01000012">
    <property type="protein sequence ID" value="RDJ21545.1"/>
    <property type="molecule type" value="Genomic_DNA"/>
</dbReference>
<dbReference type="Pfam" id="PF13089">
    <property type="entry name" value="PP_kinase_N"/>
    <property type="match status" value="1"/>
</dbReference>
<feature type="region of interest" description="Disordered" evidence="10">
    <location>
        <begin position="699"/>
        <end position="729"/>
    </location>
</feature>
<feature type="binding site" evidence="8">
    <location>
        <position position="485"/>
    </location>
    <ligand>
        <name>ATP</name>
        <dbReference type="ChEBI" id="CHEBI:30616"/>
    </ligand>
</feature>
<dbReference type="FunFam" id="3.30.870.10:FF:000001">
    <property type="entry name" value="Polyphosphate kinase"/>
    <property type="match status" value="1"/>
</dbReference>
<sequence>MNIEPSDLKATEAAPEPELALRHSPARFMNRELSWLQFNRRVMEEASNRNHPLLEQLRFLSISANNLDEFFMVRVSGLREQLKAGVITRSQDGLTPAEQLIEIARATSALTADQQARWVELKRELHANRIVLLGPQDIRPQQRTWLEDHFLHYVFPVLTPLAIDPAHPFPFIPNLGFTIALALERTSDGRQLDALIRVPGKIDRFIELPDLGRDGGHRFITLEDTVALFIGKLFPGYDVKGTGSFRVIRDSDLDIEEEAEDLVRVFETMLKQRRRGVVIRLEVSIGMPVHLRQLIVRELKVDQDEIDQVEGMIGLNELSQLVGVDRPDLKFKPYNARFPERIREHGGDCFAAIRQKDLIVHHPYESFDVVVQFLQQAAHDPNVVAIKQTLYRTSSNSPIVRALQEAAEAGKSVTALVELKARFDEEANIRWAKDLERAGVQVVYGFIELKTHAKLSMVVRREAGQLVSYCHIATGNYHPITARIYTDVSFFTADPVMGQDVARVFNFITGYAEPAELEKMSVSPVGLKQRLLDDIAGEVAHAKAGRKGAIWGKCNSLVDPEIIDALYDASQAGVEIDFVVRGICCLRPGVPGLSERIRVKSIVGRFLEHTRIYAFGAGNGLPSPKAKLYISSADLMPRNLDRRVEALTPILNATVHQQLLEQIMLANFLDNEQSWTILPDGGSQRIVPPPSDESFNAHNYFMTNPSLSGRGKSLSSSSPRSLARRGRKG</sequence>
<dbReference type="SUPFAM" id="SSF143724">
    <property type="entry name" value="PHP14-like"/>
    <property type="match status" value="1"/>
</dbReference>
<keyword evidence="4 8" id="KW-0547">Nucleotide-binding</keyword>
<dbReference type="SUPFAM" id="SSF140356">
    <property type="entry name" value="PPK N-terminal domain-like"/>
    <property type="match status" value="1"/>
</dbReference>
<evidence type="ECO:0000259" key="12">
    <source>
        <dbReference type="Pfam" id="PF13089"/>
    </source>
</evidence>
<dbReference type="InterPro" id="IPR036830">
    <property type="entry name" value="PP_kinase_middle_dom_sf"/>
</dbReference>
<evidence type="ECO:0000256" key="4">
    <source>
        <dbReference type="ARBA" id="ARBA00022741"/>
    </source>
</evidence>
<dbReference type="GO" id="GO:0009358">
    <property type="term" value="C:polyphosphate kinase complex"/>
    <property type="evidence" value="ECO:0007669"/>
    <property type="project" value="InterPro"/>
</dbReference>
<dbReference type="InterPro" id="IPR003414">
    <property type="entry name" value="PP_kinase"/>
</dbReference>
<dbReference type="Gene3D" id="3.30.1840.10">
    <property type="entry name" value="Polyphosphate kinase middle domain"/>
    <property type="match status" value="1"/>
</dbReference>
<evidence type="ECO:0000256" key="6">
    <source>
        <dbReference type="ARBA" id="ARBA00022840"/>
    </source>
</evidence>
<dbReference type="InterPro" id="IPR025198">
    <property type="entry name" value="PPK_N_dom"/>
</dbReference>
<comment type="catalytic activity">
    <reaction evidence="8 9">
        <text>[phosphate](n) + ATP = [phosphate](n+1) + ADP</text>
        <dbReference type="Rhea" id="RHEA:19573"/>
        <dbReference type="Rhea" id="RHEA-COMP:9859"/>
        <dbReference type="Rhea" id="RHEA-COMP:14280"/>
        <dbReference type="ChEBI" id="CHEBI:16838"/>
        <dbReference type="ChEBI" id="CHEBI:30616"/>
        <dbReference type="ChEBI" id="CHEBI:456216"/>
        <dbReference type="EC" id="2.7.4.1"/>
    </reaction>
</comment>
<dbReference type="EC" id="2.7.4.1" evidence="8 9"/>